<gene>
    <name evidence="1" type="ORF">RPERSI_LOCUS34455</name>
</gene>
<organism evidence="1 2">
    <name type="scientific">Racocetra persica</name>
    <dbReference type="NCBI Taxonomy" id="160502"/>
    <lineage>
        <taxon>Eukaryota</taxon>
        <taxon>Fungi</taxon>
        <taxon>Fungi incertae sedis</taxon>
        <taxon>Mucoromycota</taxon>
        <taxon>Glomeromycotina</taxon>
        <taxon>Glomeromycetes</taxon>
        <taxon>Diversisporales</taxon>
        <taxon>Gigasporaceae</taxon>
        <taxon>Racocetra</taxon>
    </lineage>
</organism>
<sequence length="50" mass="5979">KRLPRGEKIPSGIITWFQDNGWMDTNLMIRYVDYINEVRDNNEYGVPTMM</sequence>
<dbReference type="Proteomes" id="UP000789920">
    <property type="component" value="Unassembled WGS sequence"/>
</dbReference>
<feature type="non-terminal residue" evidence="1">
    <location>
        <position position="1"/>
    </location>
</feature>
<protein>
    <submittedName>
        <fullName evidence="1">24762_t:CDS:1</fullName>
    </submittedName>
</protein>
<comment type="caution">
    <text evidence="1">The sequence shown here is derived from an EMBL/GenBank/DDBJ whole genome shotgun (WGS) entry which is preliminary data.</text>
</comment>
<proteinExistence type="predicted"/>
<keyword evidence="2" id="KW-1185">Reference proteome</keyword>
<evidence type="ECO:0000313" key="2">
    <source>
        <dbReference type="Proteomes" id="UP000789920"/>
    </source>
</evidence>
<reference evidence="1" key="1">
    <citation type="submission" date="2021-06" db="EMBL/GenBank/DDBJ databases">
        <authorList>
            <person name="Kallberg Y."/>
            <person name="Tangrot J."/>
            <person name="Rosling A."/>
        </authorList>
    </citation>
    <scope>NUCLEOTIDE SEQUENCE</scope>
    <source>
        <strain evidence="1">MA461A</strain>
    </source>
</reference>
<evidence type="ECO:0000313" key="1">
    <source>
        <dbReference type="EMBL" id="CAG8847067.1"/>
    </source>
</evidence>
<feature type="non-terminal residue" evidence="1">
    <location>
        <position position="50"/>
    </location>
</feature>
<accession>A0ACA9STI3</accession>
<name>A0ACA9STI3_9GLOM</name>
<dbReference type="EMBL" id="CAJVQC010154148">
    <property type="protein sequence ID" value="CAG8847067.1"/>
    <property type="molecule type" value="Genomic_DNA"/>
</dbReference>